<dbReference type="Proteomes" id="UP000037029">
    <property type="component" value="Chromosome"/>
</dbReference>
<dbReference type="InterPro" id="IPR017469">
    <property type="entry name" value="PEP-CTERM_FemAB-rel"/>
</dbReference>
<dbReference type="Pfam" id="PF13480">
    <property type="entry name" value="Acetyltransf_6"/>
    <property type="match status" value="1"/>
</dbReference>
<dbReference type="Gene3D" id="3.40.630.30">
    <property type="match status" value="1"/>
</dbReference>
<dbReference type="InterPro" id="IPR016181">
    <property type="entry name" value="Acyl_CoA_acyltransferase"/>
</dbReference>
<reference evidence="2 3" key="1">
    <citation type="submission" date="2017-04" db="EMBL/GenBank/DDBJ databases">
        <title>Characterization, genome and methylation analysis of a phthalic acid esters degrading strain Sphingobium yanoikuyae SHJ.</title>
        <authorList>
            <person name="Feng L."/>
        </authorList>
    </citation>
    <scope>NUCLEOTIDE SEQUENCE [LARGE SCALE GENOMIC DNA]</scope>
    <source>
        <strain evidence="2 3">SHJ</strain>
    </source>
</reference>
<dbReference type="PANTHER" id="PTHR36174:SF1">
    <property type="entry name" value="LIPID II:GLYCINE GLYCYLTRANSFERASE"/>
    <property type="match status" value="1"/>
</dbReference>
<sequence>MIAGNRADLAITTLDLKDPAQAQAADAYVLAHGASTPFHRPAWLIAIERATANRALMLAAAAPSGQICGLLPLQHVRSRLFGQALVSAAFAVDGGILADDPAVIAALAAAARNEARARGDVPVELRGGVAPGEGWRVCEGEHVAFVRPLAADDEAELLAIPRKHRAELRKALANPALTVDHGRSTAHLRDHYRIYAECVRNLGTPVFPARLFREVIAAFGADADISIVRDGDRDRPVSAVLTLYHGDRVMPFWGGGGADARRLRSNELMYYRLMGHGRARGARRFDFGRSKVGSGQAAWKKSFGFDPQPLVYYDWSPTGQLRDVSPTSAKYQRRIELWKKLPLPVANLLGPMISRGLG</sequence>
<gene>
    <name evidence="2" type="ORF">BV87_18255</name>
</gene>
<evidence type="ECO:0000259" key="1">
    <source>
        <dbReference type="Pfam" id="PF13480"/>
    </source>
</evidence>
<dbReference type="InterPro" id="IPR038740">
    <property type="entry name" value="BioF2-like_GNAT_dom"/>
</dbReference>
<dbReference type="RefSeq" id="WP_048936972.1">
    <property type="nucleotide sequence ID" value="NZ_CP020925.1"/>
</dbReference>
<organism evidence="2 3">
    <name type="scientific">Sphingobium yanoikuyae</name>
    <name type="common">Sphingomonas yanoikuyae</name>
    <dbReference type="NCBI Taxonomy" id="13690"/>
    <lineage>
        <taxon>Bacteria</taxon>
        <taxon>Pseudomonadati</taxon>
        <taxon>Pseudomonadota</taxon>
        <taxon>Alphaproteobacteria</taxon>
        <taxon>Sphingomonadales</taxon>
        <taxon>Sphingomonadaceae</taxon>
        <taxon>Sphingobium</taxon>
    </lineage>
</organism>
<name>A0A0J9D4M8_SPHYA</name>
<protein>
    <submittedName>
        <fullName evidence="2">FemAB</fullName>
    </submittedName>
</protein>
<proteinExistence type="predicted"/>
<evidence type="ECO:0000313" key="3">
    <source>
        <dbReference type="Proteomes" id="UP000037029"/>
    </source>
</evidence>
<dbReference type="EMBL" id="CP020925">
    <property type="protein sequence ID" value="ATP20142.1"/>
    <property type="molecule type" value="Genomic_DNA"/>
</dbReference>
<dbReference type="InterPro" id="IPR050644">
    <property type="entry name" value="PG_Glycine_Bridge_Synth"/>
</dbReference>
<dbReference type="NCBIfam" id="TIGR03019">
    <property type="entry name" value="pepcterm_femAB"/>
    <property type="match status" value="1"/>
</dbReference>
<dbReference type="SUPFAM" id="SSF55729">
    <property type="entry name" value="Acyl-CoA N-acyltransferases (Nat)"/>
    <property type="match status" value="1"/>
</dbReference>
<dbReference type="PANTHER" id="PTHR36174">
    <property type="entry name" value="LIPID II:GLYCINE GLYCYLTRANSFERASE"/>
    <property type="match status" value="1"/>
</dbReference>
<dbReference type="AlphaFoldDB" id="A0A0J9D4M8"/>
<accession>A0A0J9D4M8</accession>
<evidence type="ECO:0000313" key="2">
    <source>
        <dbReference type="EMBL" id="ATP20142.1"/>
    </source>
</evidence>
<feature type="domain" description="BioF2-like acetyltransferase" evidence="1">
    <location>
        <begin position="163"/>
        <end position="301"/>
    </location>
</feature>